<dbReference type="InterPro" id="IPR021327">
    <property type="entry name" value="DUF2934"/>
</dbReference>
<accession>A0A858R596</accession>
<evidence type="ECO:0000256" key="1">
    <source>
        <dbReference type="SAM" id="MobiDB-lite"/>
    </source>
</evidence>
<dbReference type="KEGG" id="acru:HHL28_05235"/>
<reference evidence="2" key="1">
    <citation type="submission" date="2020-04" db="EMBL/GenBank/DDBJ databases">
        <title>A desert anoxygenic phototrophic bacterium fixes CO2 using RubisCO under aerobic conditions.</title>
        <authorList>
            <person name="Tang K."/>
        </authorList>
    </citation>
    <scope>NUCLEOTIDE SEQUENCE [LARGE SCALE GENOMIC DNA]</scope>
    <source>
        <strain evidence="2">MIMtkB3</strain>
    </source>
</reference>
<feature type="compositionally biased region" description="Low complexity" evidence="1">
    <location>
        <begin position="80"/>
        <end position="91"/>
    </location>
</feature>
<dbReference type="EMBL" id="CP051775">
    <property type="protein sequence ID" value="QJE72580.1"/>
    <property type="molecule type" value="Genomic_DNA"/>
</dbReference>
<feature type="compositionally biased region" description="Basic and acidic residues" evidence="1">
    <location>
        <begin position="13"/>
        <end position="34"/>
    </location>
</feature>
<evidence type="ECO:0000313" key="3">
    <source>
        <dbReference type="Proteomes" id="UP000501891"/>
    </source>
</evidence>
<protein>
    <submittedName>
        <fullName evidence="2">DUF2934 domain-containing protein</fullName>
    </submittedName>
</protein>
<feature type="region of interest" description="Disordered" evidence="1">
    <location>
        <begin position="13"/>
        <end position="163"/>
    </location>
</feature>
<feature type="compositionally biased region" description="Basic residues" evidence="1">
    <location>
        <begin position="150"/>
        <end position="163"/>
    </location>
</feature>
<dbReference type="Proteomes" id="UP000501891">
    <property type="component" value="Chromosome"/>
</dbReference>
<keyword evidence="3" id="KW-1185">Reference proteome</keyword>
<gene>
    <name evidence="2" type="ORF">HHL28_05235</name>
</gene>
<evidence type="ECO:0000313" key="2">
    <source>
        <dbReference type="EMBL" id="QJE72580.1"/>
    </source>
</evidence>
<dbReference type="Pfam" id="PF11154">
    <property type="entry name" value="DUF2934"/>
    <property type="match status" value="1"/>
</dbReference>
<dbReference type="AlphaFoldDB" id="A0A858R596"/>
<name>A0A858R596_9PROT</name>
<proteinExistence type="predicted"/>
<sequence length="163" mass="16778">MADLEERIRRRAYELWEQHGRPEGQQDSHWEMARQEIMAESAGGGDPVTGPEGMPAAGTGEGMLQGAGSVAAPAKRSRSKPPAAKEAAPAKVPEPEPAAKRGSSRSRSKATEGAEAGISATPTGDEGKGISTAKAAAAAASTLEAERAPPRRASRPGSRKAEA</sequence>
<organism evidence="2 3">
    <name type="scientific">Aerophototrophica crusticola</name>
    <dbReference type="NCBI Taxonomy" id="1709002"/>
    <lineage>
        <taxon>Bacteria</taxon>
        <taxon>Pseudomonadati</taxon>
        <taxon>Pseudomonadota</taxon>
        <taxon>Alphaproteobacteria</taxon>
        <taxon>Rhodospirillales</taxon>
        <taxon>Rhodospirillaceae</taxon>
        <taxon>Aerophototrophica</taxon>
    </lineage>
</organism>
<feature type="compositionally biased region" description="Low complexity" evidence="1">
    <location>
        <begin position="131"/>
        <end position="143"/>
    </location>
</feature>